<dbReference type="GO" id="GO:0005886">
    <property type="term" value="C:plasma membrane"/>
    <property type="evidence" value="ECO:0007669"/>
    <property type="project" value="UniProtKB-SubCell"/>
</dbReference>
<sequence length="331" mass="37452">MRKLIRRTLAKKLIVVIWIISATLFIPWAVHYKVTVSEGISICHEVWPSDTAERLFFLGVVTILVYTAPLLIMAFCYISIILKIWGRFQADNPQEEKSAPNDYVNRGDYAVKPDSTSVDKSSSANGHDSLPSETTYAMRYHPTQWLSAFKQGAVFYPDRIKSQNVRLQSVGGLSRGKTIKIVKMLSVVVINFCLCWLPLFTVFNIIKFSTYYATPEGGAGAVNASTITTTNTTVTVSKQMSPAISMAALEYVVPFAQLLGSANSCVNPWIYCFYSKTYRRGFRKVMQCQSARRRPRFGQRVYLRENTWFTGSDQRSLRVHPTRSAILPHKN</sequence>
<gene>
    <name evidence="9" type="ORF">DILT_LOCUS3621</name>
</gene>
<evidence type="ECO:0000313" key="9">
    <source>
        <dbReference type="EMBL" id="VDK84750.1"/>
    </source>
</evidence>
<dbReference type="GO" id="GO:0004930">
    <property type="term" value="F:G protein-coupled receptor activity"/>
    <property type="evidence" value="ECO:0007669"/>
    <property type="project" value="InterPro"/>
</dbReference>
<dbReference type="OrthoDB" id="5975505at2759"/>
<dbReference type="PROSITE" id="PS50262">
    <property type="entry name" value="G_PROTEIN_RECEP_F1_2"/>
    <property type="match status" value="1"/>
</dbReference>
<dbReference type="GO" id="GO:0032870">
    <property type="term" value="P:cellular response to hormone stimulus"/>
    <property type="evidence" value="ECO:0007669"/>
    <property type="project" value="TreeGrafter"/>
</dbReference>
<comment type="subcellular location">
    <subcellularLocation>
        <location evidence="1">Cell membrane</location>
        <topology evidence="1">Multi-pass membrane protein</topology>
    </subcellularLocation>
</comment>
<dbReference type="InterPro" id="IPR017452">
    <property type="entry name" value="GPCR_Rhodpsn_7TM"/>
</dbReference>
<proteinExistence type="predicted"/>
<name>A0A3P6U0X7_DIBLA</name>
<protein>
    <recommendedName>
        <fullName evidence="8">G-protein coupled receptors family 1 profile domain-containing protein</fullName>
    </recommendedName>
</protein>
<feature type="transmembrane region" description="Helical" evidence="7">
    <location>
        <begin position="251"/>
        <end position="274"/>
    </location>
</feature>
<keyword evidence="4 7" id="KW-1133">Transmembrane helix</keyword>
<keyword evidence="2" id="KW-1003">Cell membrane</keyword>
<organism evidence="9 10">
    <name type="scientific">Dibothriocephalus latus</name>
    <name type="common">Fish tapeworm</name>
    <name type="synonym">Diphyllobothrium latum</name>
    <dbReference type="NCBI Taxonomy" id="60516"/>
    <lineage>
        <taxon>Eukaryota</taxon>
        <taxon>Metazoa</taxon>
        <taxon>Spiralia</taxon>
        <taxon>Lophotrochozoa</taxon>
        <taxon>Platyhelminthes</taxon>
        <taxon>Cestoda</taxon>
        <taxon>Eucestoda</taxon>
        <taxon>Diphyllobothriidea</taxon>
        <taxon>Diphyllobothriidae</taxon>
        <taxon>Dibothriocephalus</taxon>
    </lineage>
</organism>
<keyword evidence="5 7" id="KW-0472">Membrane</keyword>
<dbReference type="Proteomes" id="UP000281553">
    <property type="component" value="Unassembled WGS sequence"/>
</dbReference>
<evidence type="ECO:0000256" key="6">
    <source>
        <dbReference type="ARBA" id="ARBA00023170"/>
    </source>
</evidence>
<dbReference type="PRINTS" id="PR00237">
    <property type="entry name" value="GPCRRHODOPSN"/>
</dbReference>
<evidence type="ECO:0000256" key="1">
    <source>
        <dbReference type="ARBA" id="ARBA00004651"/>
    </source>
</evidence>
<dbReference type="AlphaFoldDB" id="A0A3P6U0X7"/>
<keyword evidence="3 7" id="KW-0812">Transmembrane</keyword>
<evidence type="ECO:0000256" key="3">
    <source>
        <dbReference type="ARBA" id="ARBA00022692"/>
    </source>
</evidence>
<dbReference type="GO" id="GO:0042277">
    <property type="term" value="F:peptide binding"/>
    <property type="evidence" value="ECO:0007669"/>
    <property type="project" value="TreeGrafter"/>
</dbReference>
<dbReference type="InterPro" id="IPR000276">
    <property type="entry name" value="GPCR_Rhodpsn"/>
</dbReference>
<dbReference type="Gene3D" id="1.20.1070.10">
    <property type="entry name" value="Rhodopsin 7-helix transmembrane proteins"/>
    <property type="match status" value="1"/>
</dbReference>
<evidence type="ECO:0000256" key="2">
    <source>
        <dbReference type="ARBA" id="ARBA00022475"/>
    </source>
</evidence>
<feature type="transmembrane region" description="Helical" evidence="7">
    <location>
        <begin position="184"/>
        <end position="206"/>
    </location>
</feature>
<dbReference type="SUPFAM" id="SSF81321">
    <property type="entry name" value="Family A G protein-coupled receptor-like"/>
    <property type="match status" value="1"/>
</dbReference>
<feature type="domain" description="G-protein coupled receptors family 1 profile" evidence="8">
    <location>
        <begin position="1"/>
        <end position="271"/>
    </location>
</feature>
<evidence type="ECO:0000256" key="4">
    <source>
        <dbReference type="ARBA" id="ARBA00022989"/>
    </source>
</evidence>
<feature type="transmembrane region" description="Helical" evidence="7">
    <location>
        <begin position="12"/>
        <end position="30"/>
    </location>
</feature>
<feature type="transmembrane region" description="Helical" evidence="7">
    <location>
        <begin position="55"/>
        <end position="78"/>
    </location>
</feature>
<dbReference type="PANTHER" id="PTHR24241:SF76">
    <property type="entry name" value="NEUROPEPTIDE SIFAMIDE RECEPTOR"/>
    <property type="match status" value="1"/>
</dbReference>
<evidence type="ECO:0000256" key="7">
    <source>
        <dbReference type="SAM" id="Phobius"/>
    </source>
</evidence>
<dbReference type="PANTHER" id="PTHR24241">
    <property type="entry name" value="NEUROPEPTIDE RECEPTOR-RELATED G-PROTEIN COUPLED RECEPTOR"/>
    <property type="match status" value="1"/>
</dbReference>
<keyword evidence="10" id="KW-1185">Reference proteome</keyword>
<evidence type="ECO:0000313" key="10">
    <source>
        <dbReference type="Proteomes" id="UP000281553"/>
    </source>
</evidence>
<reference evidence="9 10" key="1">
    <citation type="submission" date="2018-11" db="EMBL/GenBank/DDBJ databases">
        <authorList>
            <consortium name="Pathogen Informatics"/>
        </authorList>
    </citation>
    <scope>NUCLEOTIDE SEQUENCE [LARGE SCALE GENOMIC DNA]</scope>
</reference>
<dbReference type="EMBL" id="UYRU01043983">
    <property type="protein sequence ID" value="VDK84750.1"/>
    <property type="molecule type" value="Genomic_DNA"/>
</dbReference>
<keyword evidence="6" id="KW-0675">Receptor</keyword>
<evidence type="ECO:0000256" key="5">
    <source>
        <dbReference type="ARBA" id="ARBA00023136"/>
    </source>
</evidence>
<evidence type="ECO:0000259" key="8">
    <source>
        <dbReference type="PROSITE" id="PS50262"/>
    </source>
</evidence>
<accession>A0A3P6U0X7</accession>
<dbReference type="Pfam" id="PF00001">
    <property type="entry name" value="7tm_1"/>
    <property type="match status" value="1"/>
</dbReference>